<dbReference type="Pfam" id="PF00534">
    <property type="entry name" value="Glycos_transf_1"/>
    <property type="match status" value="1"/>
</dbReference>
<feature type="domain" description="Glycosyltransferase subfamily 4-like N-terminal" evidence="2">
    <location>
        <begin position="16"/>
        <end position="168"/>
    </location>
</feature>
<dbReference type="EMBL" id="FNZK01000001">
    <property type="protein sequence ID" value="SEI84323.1"/>
    <property type="molecule type" value="Genomic_DNA"/>
</dbReference>
<dbReference type="Proteomes" id="UP000199662">
    <property type="component" value="Unassembled WGS sequence"/>
</dbReference>
<organism evidence="3 4">
    <name type="scientific">Propionispira arboris</name>
    <dbReference type="NCBI Taxonomy" id="84035"/>
    <lineage>
        <taxon>Bacteria</taxon>
        <taxon>Bacillati</taxon>
        <taxon>Bacillota</taxon>
        <taxon>Negativicutes</taxon>
        <taxon>Selenomonadales</taxon>
        <taxon>Selenomonadaceae</taxon>
        <taxon>Propionispira</taxon>
    </lineage>
</organism>
<dbReference type="SUPFAM" id="SSF53756">
    <property type="entry name" value="UDP-Glycosyltransferase/glycogen phosphorylase"/>
    <property type="match status" value="1"/>
</dbReference>
<dbReference type="InterPro" id="IPR028098">
    <property type="entry name" value="Glyco_trans_4-like_N"/>
</dbReference>
<keyword evidence="4" id="KW-1185">Reference proteome</keyword>
<name>A0A1H6TWA5_9FIRM</name>
<dbReference type="PANTHER" id="PTHR12526">
    <property type="entry name" value="GLYCOSYLTRANSFERASE"/>
    <property type="match status" value="1"/>
</dbReference>
<evidence type="ECO:0000313" key="3">
    <source>
        <dbReference type="EMBL" id="SEI84323.1"/>
    </source>
</evidence>
<proteinExistence type="predicted"/>
<protein>
    <submittedName>
        <fullName evidence="3">Glycosyltransferase involved in cell wall bisynthesis</fullName>
    </submittedName>
</protein>
<evidence type="ECO:0000259" key="2">
    <source>
        <dbReference type="Pfam" id="PF13439"/>
    </source>
</evidence>
<dbReference type="PANTHER" id="PTHR12526:SF630">
    <property type="entry name" value="GLYCOSYLTRANSFERASE"/>
    <property type="match status" value="1"/>
</dbReference>
<dbReference type="Gene3D" id="3.40.50.2000">
    <property type="entry name" value="Glycogen Phosphorylase B"/>
    <property type="match status" value="2"/>
</dbReference>
<dbReference type="STRING" id="84035.SAMN05660742_101208"/>
<dbReference type="Pfam" id="PF13439">
    <property type="entry name" value="Glyco_transf_4"/>
    <property type="match status" value="1"/>
</dbReference>
<dbReference type="AlphaFoldDB" id="A0A1H6TWA5"/>
<feature type="domain" description="Glycosyl transferase family 1" evidence="1">
    <location>
        <begin position="179"/>
        <end position="303"/>
    </location>
</feature>
<keyword evidence="3" id="KW-0808">Transferase</keyword>
<reference evidence="3 4" key="1">
    <citation type="submission" date="2016-10" db="EMBL/GenBank/DDBJ databases">
        <authorList>
            <person name="de Groot N.N."/>
        </authorList>
    </citation>
    <scope>NUCLEOTIDE SEQUENCE [LARGE SCALE GENOMIC DNA]</scope>
    <source>
        <strain evidence="3 4">DSM 2179</strain>
    </source>
</reference>
<dbReference type="GO" id="GO:0016757">
    <property type="term" value="F:glycosyltransferase activity"/>
    <property type="evidence" value="ECO:0007669"/>
    <property type="project" value="InterPro"/>
</dbReference>
<gene>
    <name evidence="3" type="ORF">SAMN05660742_101208</name>
</gene>
<dbReference type="InterPro" id="IPR001296">
    <property type="entry name" value="Glyco_trans_1"/>
</dbReference>
<sequence length="361" mass="41305">MQPVKVLHFELSSKLGGIESFLYNVYRNIDRKKIQFDFVTSVEHAALEDDFKKMGAKVYYIKRKNILTYFLEIKQLLIKNKYEVVHIHKNSAANIIPLLVCKYVGIEKIIVHAHNTNPSKGNLARVLHYINRPILNRCNVRRLACSDKAAHWLFGNNTDAMIINNGIEIYKYQYNSAIRKKKREKLGFTNDDFILGNVGRMTQQKNQLFLLDIFYEVRTKYKKSKLIICGNGELEKKIQEKIVGLGLIDDVLLLGVRRDINEILQVMDVFVMPSLYEGLPVAAIEAQGAGLPVIASDTVSKQTNILASYCNVPLSESAQYWARVILDKRTYFRNNTTGCITKAGFNIEYTAGILENLYLNK</sequence>
<dbReference type="RefSeq" id="WP_091828426.1">
    <property type="nucleotide sequence ID" value="NZ_FNZK01000001.1"/>
</dbReference>
<dbReference type="CDD" id="cd03812">
    <property type="entry name" value="GT4_CapH-like"/>
    <property type="match status" value="1"/>
</dbReference>
<evidence type="ECO:0000259" key="1">
    <source>
        <dbReference type="Pfam" id="PF00534"/>
    </source>
</evidence>
<accession>A0A1H6TWA5</accession>
<evidence type="ECO:0000313" key="4">
    <source>
        <dbReference type="Proteomes" id="UP000199662"/>
    </source>
</evidence>